<dbReference type="InterPro" id="IPR052548">
    <property type="entry name" value="Type_VII_TA_antitoxin"/>
</dbReference>
<proteinExistence type="predicted"/>
<reference evidence="2 3" key="1">
    <citation type="submission" date="2017-09" db="EMBL/GenBank/DDBJ databases">
        <title>Bloom of a denitrifying methanotroph, Candidatus Methylomirabilis limnetica, in a deep stratified lake.</title>
        <authorList>
            <person name="Graf J.S."/>
            <person name="Marchant H.K."/>
            <person name="Tienken D."/>
            <person name="Hach P.F."/>
            <person name="Brand A."/>
            <person name="Schubert C.J."/>
            <person name="Kuypers M.M."/>
            <person name="Milucka J."/>
        </authorList>
    </citation>
    <scope>NUCLEOTIDE SEQUENCE [LARGE SCALE GENOMIC DNA]</scope>
    <source>
        <strain evidence="2 3">Zug</strain>
    </source>
</reference>
<organism evidence="2 3">
    <name type="scientific">Candidatus Methylomirabilis limnetica</name>
    <dbReference type="NCBI Taxonomy" id="2033718"/>
    <lineage>
        <taxon>Bacteria</taxon>
        <taxon>Candidatus Methylomirabilota</taxon>
        <taxon>Candidatus Methylomirabilia</taxon>
        <taxon>Candidatus Methylomirabilales</taxon>
        <taxon>Candidatus Methylomirabilaceae</taxon>
        <taxon>Candidatus Methylomirabilis</taxon>
    </lineage>
</organism>
<sequence length="109" mass="12177">MADVSQLIDSVRLKAIANRLREQYDAQQVILYGSAARNEVTEHSDIDLLVIAVTKERFYERMASVLAVVRDLSRGMPLSPLVLTPEELADRLGRGDQFVREIVHSGVAL</sequence>
<evidence type="ECO:0000313" key="2">
    <source>
        <dbReference type="EMBL" id="PTL35203.1"/>
    </source>
</evidence>
<accession>A0A2T4TVR7</accession>
<dbReference type="EMBL" id="NVQC01000028">
    <property type="protein sequence ID" value="PTL35203.1"/>
    <property type="molecule type" value="Genomic_DNA"/>
</dbReference>
<reference evidence="3" key="2">
    <citation type="journal article" date="2018" name="Environ. Microbiol.">
        <title>Bloom of a denitrifying methanotroph, 'Candidatus Methylomirabilis limnetica', in a deep stratified lake.</title>
        <authorList>
            <person name="Graf J.S."/>
            <person name="Mayr M.J."/>
            <person name="Marchant H.K."/>
            <person name="Tienken D."/>
            <person name="Hach P.F."/>
            <person name="Brand A."/>
            <person name="Schubert C.J."/>
            <person name="Kuypers M.M."/>
            <person name="Milucka J."/>
        </authorList>
    </citation>
    <scope>NUCLEOTIDE SEQUENCE [LARGE SCALE GENOMIC DNA]</scope>
    <source>
        <strain evidence="3">Zug</strain>
    </source>
</reference>
<dbReference type="PANTHER" id="PTHR33933:SF1">
    <property type="entry name" value="PROTEIN ADENYLYLTRANSFERASE MNTA-RELATED"/>
    <property type="match status" value="1"/>
</dbReference>
<dbReference type="RefSeq" id="WP_107563480.1">
    <property type="nucleotide sequence ID" value="NZ_NVQC01000028.1"/>
</dbReference>
<dbReference type="AlphaFoldDB" id="A0A2T4TVR7"/>
<comment type="caution">
    <text evidence="2">The sequence shown here is derived from an EMBL/GenBank/DDBJ whole genome shotgun (WGS) entry which is preliminary data.</text>
</comment>
<name>A0A2T4TVR7_9BACT</name>
<feature type="domain" description="Polymerase beta nucleotidyltransferase" evidence="1">
    <location>
        <begin position="15"/>
        <end position="63"/>
    </location>
</feature>
<protein>
    <recommendedName>
        <fullName evidence="1">Polymerase beta nucleotidyltransferase domain-containing protein</fullName>
    </recommendedName>
</protein>
<dbReference type="InterPro" id="IPR043519">
    <property type="entry name" value="NT_sf"/>
</dbReference>
<dbReference type="Pfam" id="PF18765">
    <property type="entry name" value="Polbeta"/>
    <property type="match status" value="1"/>
</dbReference>
<dbReference type="PANTHER" id="PTHR33933">
    <property type="entry name" value="NUCLEOTIDYLTRANSFERASE"/>
    <property type="match status" value="1"/>
</dbReference>
<dbReference type="SUPFAM" id="SSF81301">
    <property type="entry name" value="Nucleotidyltransferase"/>
    <property type="match status" value="1"/>
</dbReference>
<dbReference type="InterPro" id="IPR041633">
    <property type="entry name" value="Polbeta"/>
</dbReference>
<evidence type="ECO:0000313" key="3">
    <source>
        <dbReference type="Proteomes" id="UP000241436"/>
    </source>
</evidence>
<dbReference type="Proteomes" id="UP000241436">
    <property type="component" value="Unassembled WGS sequence"/>
</dbReference>
<dbReference type="OrthoDB" id="9813766at2"/>
<dbReference type="Gene3D" id="3.30.460.10">
    <property type="entry name" value="Beta Polymerase, domain 2"/>
    <property type="match status" value="1"/>
</dbReference>
<gene>
    <name evidence="2" type="ORF">CLG94_10890</name>
</gene>
<keyword evidence="3" id="KW-1185">Reference proteome</keyword>
<evidence type="ECO:0000259" key="1">
    <source>
        <dbReference type="Pfam" id="PF18765"/>
    </source>
</evidence>
<dbReference type="CDD" id="cd05403">
    <property type="entry name" value="NT_KNTase_like"/>
    <property type="match status" value="1"/>
</dbReference>